<evidence type="ECO:0000313" key="8">
    <source>
        <dbReference type="EMBL" id="UTJ06624.1"/>
    </source>
</evidence>
<keyword evidence="8" id="KW-0282">Flagellum</keyword>
<protein>
    <submittedName>
        <fullName evidence="8">Flagellar hook-basal body complex protein</fullName>
    </submittedName>
</protein>
<feature type="domain" description="Flagellar basal-body/hook protein C-terminal" evidence="6">
    <location>
        <begin position="1009"/>
        <end position="1051"/>
    </location>
</feature>
<keyword evidence="8" id="KW-0966">Cell projection</keyword>
<dbReference type="EMBL" id="CP100595">
    <property type="protein sequence ID" value="UTJ06624.1"/>
    <property type="molecule type" value="Genomic_DNA"/>
</dbReference>
<feature type="domain" description="Flagellar basal body rod protein N-terminal" evidence="5">
    <location>
        <begin position="7"/>
        <end position="35"/>
    </location>
</feature>
<evidence type="ECO:0000256" key="3">
    <source>
        <dbReference type="ARBA" id="ARBA00023143"/>
    </source>
</evidence>
<gene>
    <name evidence="8" type="ORF">NJU99_00600</name>
</gene>
<evidence type="ECO:0000259" key="5">
    <source>
        <dbReference type="Pfam" id="PF00460"/>
    </source>
</evidence>
<comment type="subcellular location">
    <subcellularLocation>
        <location evidence="1 4">Bacterial flagellum basal body</location>
    </subcellularLocation>
</comment>
<proteinExistence type="inferred from homology"/>
<evidence type="ECO:0000256" key="2">
    <source>
        <dbReference type="ARBA" id="ARBA00009677"/>
    </source>
</evidence>
<evidence type="ECO:0000259" key="7">
    <source>
        <dbReference type="Pfam" id="PF22692"/>
    </source>
</evidence>
<feature type="domain" description="Flagellar hook protein FlgE/F/G-like D1" evidence="7">
    <location>
        <begin position="78"/>
        <end position="137"/>
    </location>
</feature>
<evidence type="ECO:0000259" key="6">
    <source>
        <dbReference type="Pfam" id="PF06429"/>
    </source>
</evidence>
<dbReference type="Pfam" id="PF22692">
    <property type="entry name" value="LlgE_F_G_D1"/>
    <property type="match status" value="1"/>
</dbReference>
<keyword evidence="9" id="KW-1185">Reference proteome</keyword>
<evidence type="ECO:0000256" key="4">
    <source>
        <dbReference type="RuleBase" id="RU362116"/>
    </source>
</evidence>
<name>A0ABY5E529_9BACT</name>
<dbReference type="InterPro" id="IPR010930">
    <property type="entry name" value="Flg_bb/hook_C_dom"/>
</dbReference>
<reference evidence="8" key="1">
    <citation type="submission" date="2022-07" db="EMBL/GenBank/DDBJ databases">
        <title>Arcobacter roscoffensis sp. nov., a marine bacterium isolated from coastal seawater collected from Roscoff, France.</title>
        <authorList>
            <person name="Pascual J."/>
            <person name="Lepeaux C."/>
            <person name="Methner A."/>
            <person name="Overmann J."/>
        </authorList>
    </citation>
    <scope>NUCLEOTIDE SEQUENCE</scope>
    <source>
        <strain evidence="8">ARW1-2F2</strain>
    </source>
</reference>
<evidence type="ECO:0000256" key="1">
    <source>
        <dbReference type="ARBA" id="ARBA00004117"/>
    </source>
</evidence>
<dbReference type="PANTHER" id="PTHR30435">
    <property type="entry name" value="FLAGELLAR PROTEIN"/>
    <property type="match status" value="1"/>
</dbReference>
<dbReference type="NCBIfam" id="TIGR03506">
    <property type="entry name" value="FlgEFG_subfam"/>
    <property type="match status" value="2"/>
</dbReference>
<dbReference type="InterPro" id="IPR001444">
    <property type="entry name" value="Flag_bb_rod_N"/>
</dbReference>
<dbReference type="InterPro" id="IPR037925">
    <property type="entry name" value="FlgE/F/G-like"/>
</dbReference>
<accession>A0ABY5E529</accession>
<sequence>MIGALWTGISGLSSQQQALDNESNNIANVNTIGFKSSRISFADQMYQDRIGKGSKILDAEKLYTQGNLKLTGVDYDMALSGEGFFTVANTRATGTTENFYTRAGNFRMGDNGTLQDSAGNEVQGWMMTSIDPQKDVTSTNPNVNVFTNDYTKLLSSKIIKHSTYVETITAKATDYTQTAKGDSETVFDGAGYKSKSAKVSDIEAAIKDYATWLQRLSEEPDGASATSTAQVSHINFKTSDADSLVSKEGEEIYVFIDGVKKSQTYISTTATEQWIKDFYVDAAANTPFGDTYLADYSLPATGTLSSPPTDAEIDALTSAQKDTLNMIASRIETYKGLANKISDEVPGLVAHISDEGGGTNNDVLELDDTLSPNSHDLYQMSKGIIQIKSLIPGQEFTISEVGESSGNTTVQGNYLTTIAAKKGEGIGALESSKDALSKLITGKQRDVYTTSDLQLGKSTVFNYNITIYDKELEQSIPVPNDGATPPNPVPMFIDATASSPSGSIDKFVENFNKGLDADGNPLSPAISDYVVAKNINGSLVIETLDENYDVEFTSSLKHVPSIKIDLNEVVDNSIYNFDLVVDGTNISIGHDFTGNNILTSSDVFNEIQTNFLTSFPNIPGQDIKISSLSDDTFVIYSTNEDTTFASSSSEIVSEQKITGVLTPSTTPSTQMQIGNIEIASSGPFVGGEVFDFEILGQTFSYTAVAGDTQTTVRDELYNQVLLNNSVTDYSSISTVGSNGIRFNQTSLNLSPSLPDYTLNINGGSNTNNSGDTQAFILRSAHVDSYTLDLANKSDSTLTLNVEGVLFTVRTTQDATNAISQTLINTQLSDQLASSTLSSRVDSIVLSGTTLTITEKLDENGYRPFSSNTISVQDLDNPNDGYETMTYSVSETLPLDKNNNFSGRQGAGAEFIELINKVDQTATKGSLQLRLDTLGISDSAFGEFSVDSTGLIMMKQDGADFAIGQVAIALFNNNRGLNPSGDNLLAKTNDSGEPIYNLNNDKTAKVEGSTLELSTADLSESLVNLMVFQRAFEANAKSITTSDQLLNTLINLKR</sequence>
<dbReference type="Pfam" id="PF06429">
    <property type="entry name" value="Flg_bbr_C"/>
    <property type="match status" value="1"/>
</dbReference>
<dbReference type="SUPFAM" id="SSF117143">
    <property type="entry name" value="Flagellar hook protein flgE"/>
    <property type="match status" value="1"/>
</dbReference>
<dbReference type="PANTHER" id="PTHR30435:SF19">
    <property type="entry name" value="FLAGELLAR BASAL-BODY ROD PROTEIN FLGG"/>
    <property type="match status" value="1"/>
</dbReference>
<keyword evidence="3 4" id="KW-0975">Bacterial flagellum</keyword>
<dbReference type="Proteomes" id="UP001060012">
    <property type="component" value="Chromosome"/>
</dbReference>
<dbReference type="InterPro" id="IPR053967">
    <property type="entry name" value="LlgE_F_G-like_D1"/>
</dbReference>
<comment type="similarity">
    <text evidence="2 4">Belongs to the flagella basal body rod proteins family.</text>
</comment>
<organism evidence="8 9">
    <name type="scientific">Arcobacter roscoffensis</name>
    <dbReference type="NCBI Taxonomy" id="2961520"/>
    <lineage>
        <taxon>Bacteria</taxon>
        <taxon>Pseudomonadati</taxon>
        <taxon>Campylobacterota</taxon>
        <taxon>Epsilonproteobacteria</taxon>
        <taxon>Campylobacterales</taxon>
        <taxon>Arcobacteraceae</taxon>
        <taxon>Arcobacter</taxon>
    </lineage>
</organism>
<dbReference type="Pfam" id="PF00460">
    <property type="entry name" value="Flg_bb_rod"/>
    <property type="match status" value="1"/>
</dbReference>
<dbReference type="RefSeq" id="WP_254576803.1">
    <property type="nucleotide sequence ID" value="NZ_CP100595.1"/>
</dbReference>
<keyword evidence="8" id="KW-0969">Cilium</keyword>
<evidence type="ECO:0000313" key="9">
    <source>
        <dbReference type="Proteomes" id="UP001060012"/>
    </source>
</evidence>
<dbReference type="InterPro" id="IPR020013">
    <property type="entry name" value="Flagellar_FlgE/F/G"/>
</dbReference>